<dbReference type="HOGENOM" id="CLU_2650271_0_0_5"/>
<evidence type="ECO:0000313" key="2">
    <source>
        <dbReference type="Proteomes" id="UP000008070"/>
    </source>
</evidence>
<gene>
    <name evidence="1" type="ORF">METD_I1624</name>
</gene>
<name>C7CGX1_METED</name>
<organism evidence="1 2">
    <name type="scientific">Methylorubrum extorquens (strain DSM 6343 / CIP 106787 / DM4)</name>
    <name type="common">Methylobacterium extorquens</name>
    <dbReference type="NCBI Taxonomy" id="661410"/>
    <lineage>
        <taxon>Bacteria</taxon>
        <taxon>Pseudomonadati</taxon>
        <taxon>Pseudomonadota</taxon>
        <taxon>Alphaproteobacteria</taxon>
        <taxon>Hyphomicrobiales</taxon>
        <taxon>Methylobacteriaceae</taxon>
        <taxon>Methylorubrum</taxon>
    </lineage>
</organism>
<dbReference type="Proteomes" id="UP000008070">
    <property type="component" value="Chromosome"/>
</dbReference>
<dbReference type="KEGG" id="mdi:METDI1624"/>
<sequence length="76" mass="8033">MELPLGLGSFYLAEPDPVLFAIWRLVVLTARGSSSEACPTNCANPGGRKSPSLLCASDIKSIDRQARVAVPSRTSS</sequence>
<dbReference type="AlphaFoldDB" id="C7CGX1"/>
<reference evidence="2" key="1">
    <citation type="journal article" date="2009" name="PLoS ONE">
        <title>Methylobacterium genome sequences: a reference blueprint to investigate microbial metabolism of C1 compounds from natural and industrial sources.</title>
        <authorList>
            <person name="Vuilleumier S."/>
            <person name="Chistoserdova L."/>
            <person name="Lee M.-C."/>
            <person name="Bringel F."/>
            <person name="Lajus A."/>
            <person name="Zhou Y."/>
            <person name="Gourion B."/>
            <person name="Barbe V."/>
            <person name="Chang J."/>
            <person name="Cruveiller S."/>
            <person name="Dossat C."/>
            <person name="Gillett W."/>
            <person name="Gruffaz C."/>
            <person name="Haugen E."/>
            <person name="Hourcade E."/>
            <person name="Levy R."/>
            <person name="Mangenot S."/>
            <person name="Muller E."/>
            <person name="Nadalig T."/>
            <person name="Pagni M."/>
            <person name="Penny C."/>
            <person name="Peyraud R."/>
            <person name="Robinson D.G."/>
            <person name="Roche D."/>
            <person name="Rouy Z."/>
            <person name="Saenampechek C."/>
            <person name="Salvignol G."/>
            <person name="Vallenet D."/>
            <person name="Wu Z."/>
            <person name="Marx C.J."/>
            <person name="Vorholt J.A."/>
            <person name="Olson M.V."/>
            <person name="Kaul R."/>
            <person name="Weissenbach J."/>
            <person name="Medigue C."/>
            <person name="Lidstrom M.E."/>
        </authorList>
    </citation>
    <scope>NUCLEOTIDE SEQUENCE [LARGE SCALE GENOMIC DNA]</scope>
    <source>
        <strain evidence="2">DSM 6343 / CIP 106787 / DM4</strain>
    </source>
</reference>
<evidence type="ECO:0000313" key="1">
    <source>
        <dbReference type="EMBL" id="CAX23221.1"/>
    </source>
</evidence>
<accession>C7CGX1</accession>
<dbReference type="EMBL" id="FP103042">
    <property type="protein sequence ID" value="CAX23221.1"/>
    <property type="molecule type" value="Genomic_DNA"/>
</dbReference>
<protein>
    <submittedName>
        <fullName evidence="1">Uncharacterized protein</fullName>
    </submittedName>
</protein>
<proteinExistence type="predicted"/>